<dbReference type="AlphaFoldDB" id="A0A8J5RVR0"/>
<dbReference type="EMBL" id="JAAALK010000290">
    <property type="protein sequence ID" value="KAG8046509.1"/>
    <property type="molecule type" value="Genomic_DNA"/>
</dbReference>
<protein>
    <submittedName>
        <fullName evidence="2">Uncharacterized protein</fullName>
    </submittedName>
</protein>
<reference evidence="2" key="2">
    <citation type="submission" date="2021-02" db="EMBL/GenBank/DDBJ databases">
        <authorList>
            <person name="Kimball J.A."/>
            <person name="Haas M.W."/>
            <person name="Macchietto M."/>
            <person name="Kono T."/>
            <person name="Duquette J."/>
            <person name="Shao M."/>
        </authorList>
    </citation>
    <scope>NUCLEOTIDE SEQUENCE</scope>
    <source>
        <tissue evidence="2">Fresh leaf tissue</tissue>
    </source>
</reference>
<evidence type="ECO:0000313" key="2">
    <source>
        <dbReference type="EMBL" id="KAG8046509.1"/>
    </source>
</evidence>
<gene>
    <name evidence="2" type="ORF">GUJ93_ZPchr0008g12950</name>
</gene>
<feature type="region of interest" description="Disordered" evidence="1">
    <location>
        <begin position="1"/>
        <end position="33"/>
    </location>
</feature>
<name>A0A8J5RVR0_ZIZPA</name>
<sequence length="129" mass="14174">MPTAGSDSIPAARGPPRQLQGHRCGGQRVPPRRVSGFRKDAANAIIWIYVELTPSPSGSDSRCRWKGKRAGESTRPTVLDFPNLYPNVYLDDEMDESFYTVSCACDTAGKSGVIQIINCVAEEIHKLHQ</sequence>
<proteinExistence type="predicted"/>
<organism evidence="2 3">
    <name type="scientific">Zizania palustris</name>
    <name type="common">Northern wild rice</name>
    <dbReference type="NCBI Taxonomy" id="103762"/>
    <lineage>
        <taxon>Eukaryota</taxon>
        <taxon>Viridiplantae</taxon>
        <taxon>Streptophyta</taxon>
        <taxon>Embryophyta</taxon>
        <taxon>Tracheophyta</taxon>
        <taxon>Spermatophyta</taxon>
        <taxon>Magnoliopsida</taxon>
        <taxon>Liliopsida</taxon>
        <taxon>Poales</taxon>
        <taxon>Poaceae</taxon>
        <taxon>BOP clade</taxon>
        <taxon>Oryzoideae</taxon>
        <taxon>Oryzeae</taxon>
        <taxon>Zizaniinae</taxon>
        <taxon>Zizania</taxon>
    </lineage>
</organism>
<dbReference type="OrthoDB" id="7318948at2759"/>
<dbReference type="Proteomes" id="UP000729402">
    <property type="component" value="Unassembled WGS sequence"/>
</dbReference>
<comment type="caution">
    <text evidence="2">The sequence shown here is derived from an EMBL/GenBank/DDBJ whole genome shotgun (WGS) entry which is preliminary data.</text>
</comment>
<accession>A0A8J5RVR0</accession>
<keyword evidence="3" id="KW-1185">Reference proteome</keyword>
<reference evidence="2" key="1">
    <citation type="journal article" date="2021" name="bioRxiv">
        <title>Whole Genome Assembly and Annotation of Northern Wild Rice, Zizania palustris L., Supports a Whole Genome Duplication in the Zizania Genus.</title>
        <authorList>
            <person name="Haas M."/>
            <person name="Kono T."/>
            <person name="Macchietto M."/>
            <person name="Millas R."/>
            <person name="McGilp L."/>
            <person name="Shao M."/>
            <person name="Duquette J."/>
            <person name="Hirsch C.N."/>
            <person name="Kimball J."/>
        </authorList>
    </citation>
    <scope>NUCLEOTIDE SEQUENCE</scope>
    <source>
        <tissue evidence="2">Fresh leaf tissue</tissue>
    </source>
</reference>
<evidence type="ECO:0000313" key="3">
    <source>
        <dbReference type="Proteomes" id="UP000729402"/>
    </source>
</evidence>
<evidence type="ECO:0000256" key="1">
    <source>
        <dbReference type="SAM" id="MobiDB-lite"/>
    </source>
</evidence>